<evidence type="ECO:0000256" key="1">
    <source>
        <dbReference type="ARBA" id="ARBA00004496"/>
    </source>
</evidence>
<reference evidence="18 19" key="1">
    <citation type="submission" date="2020-04" db="EMBL/GenBank/DDBJ databases">
        <authorList>
            <person name="Klaysubun C."/>
            <person name="Duangmal K."/>
            <person name="Lipun K."/>
        </authorList>
    </citation>
    <scope>NUCLEOTIDE SEQUENCE [LARGE SCALE GENOMIC DNA]</scope>
    <source>
        <strain evidence="18 19">JCM 11839</strain>
    </source>
</reference>
<evidence type="ECO:0000256" key="10">
    <source>
        <dbReference type="ARBA" id="ARBA00022840"/>
    </source>
</evidence>
<dbReference type="InterPro" id="IPR027417">
    <property type="entry name" value="P-loop_NTPase"/>
</dbReference>
<evidence type="ECO:0000313" key="18">
    <source>
        <dbReference type="EMBL" id="NMH76183.1"/>
    </source>
</evidence>
<dbReference type="InterPro" id="IPR003593">
    <property type="entry name" value="AAA+_ATPase"/>
</dbReference>
<keyword evidence="12" id="KW-0238">DNA-binding</keyword>
<evidence type="ECO:0000256" key="14">
    <source>
        <dbReference type="ARBA" id="ARBA00038000"/>
    </source>
</evidence>
<protein>
    <recommendedName>
        <fullName evidence="15">UvrABC system protein A</fullName>
    </recommendedName>
    <alternativeName>
        <fullName evidence="16">Excinuclease ABC subunit A</fullName>
    </alternativeName>
</protein>
<comment type="caution">
    <text evidence="18">The sequence shown here is derived from an EMBL/GenBank/DDBJ whole genome shotgun (WGS) entry which is preliminary data.</text>
</comment>
<dbReference type="Gene3D" id="1.10.8.280">
    <property type="entry name" value="ABC transporter ATPase domain-like"/>
    <property type="match status" value="1"/>
</dbReference>
<evidence type="ECO:0000256" key="3">
    <source>
        <dbReference type="ARBA" id="ARBA00022723"/>
    </source>
</evidence>
<dbReference type="NCBIfam" id="TIGR00630">
    <property type="entry name" value="uvra"/>
    <property type="match status" value="1"/>
</dbReference>
<evidence type="ECO:0000256" key="12">
    <source>
        <dbReference type="ARBA" id="ARBA00023125"/>
    </source>
</evidence>
<keyword evidence="19" id="KW-1185">Reference proteome</keyword>
<keyword evidence="11" id="KW-0267">Excision nuclease</keyword>
<dbReference type="Gene3D" id="3.40.50.300">
    <property type="entry name" value="P-loop containing nucleotide triphosphate hydrolases"/>
    <property type="match status" value="2"/>
</dbReference>
<dbReference type="PANTHER" id="PTHR43152">
    <property type="entry name" value="UVRABC SYSTEM PROTEIN A"/>
    <property type="match status" value="1"/>
</dbReference>
<dbReference type="SMART" id="SM00382">
    <property type="entry name" value="AAA"/>
    <property type="match status" value="2"/>
</dbReference>
<proteinExistence type="inferred from homology"/>
<keyword evidence="7" id="KW-0228">DNA excision</keyword>
<evidence type="ECO:0000256" key="9">
    <source>
        <dbReference type="ARBA" id="ARBA00022833"/>
    </source>
</evidence>
<organism evidence="18 19">
    <name type="scientific">Pseudonocardia xinjiangensis</name>
    <dbReference type="NCBI Taxonomy" id="75289"/>
    <lineage>
        <taxon>Bacteria</taxon>
        <taxon>Bacillati</taxon>
        <taxon>Actinomycetota</taxon>
        <taxon>Actinomycetes</taxon>
        <taxon>Pseudonocardiales</taxon>
        <taxon>Pseudonocardiaceae</taxon>
        <taxon>Pseudonocardia</taxon>
    </lineage>
</organism>
<evidence type="ECO:0000256" key="16">
    <source>
        <dbReference type="ARBA" id="ARBA00042156"/>
    </source>
</evidence>
<comment type="subcellular location">
    <subcellularLocation>
        <location evidence="1">Cytoplasm</location>
    </subcellularLocation>
</comment>
<dbReference type="InterPro" id="IPR041552">
    <property type="entry name" value="UvrA_DNA-bd"/>
</dbReference>
<keyword evidence="9" id="KW-0862">Zinc</keyword>
<dbReference type="Proteomes" id="UP001296706">
    <property type="component" value="Unassembled WGS sequence"/>
</dbReference>
<keyword evidence="10" id="KW-0067">ATP-binding</keyword>
<dbReference type="EMBL" id="JAAXKY010000005">
    <property type="protein sequence ID" value="NMH76183.1"/>
    <property type="molecule type" value="Genomic_DNA"/>
</dbReference>
<evidence type="ECO:0000256" key="7">
    <source>
        <dbReference type="ARBA" id="ARBA00022769"/>
    </source>
</evidence>
<keyword evidence="8" id="KW-0863">Zinc-finger</keyword>
<sequence>MRVSGARENNLRSITVEIPRNAITVITGVSGSGKSSLAFGTIYAEGQRQYQESLSPYMRRGFDKVPKPKVEAVTGLGPTIAVKQHAPGRNPRSTVGTITEVGDFLRLLFARAGLHTCRHCGADVVPRTADELLDQATGALGDGPVRLGQVPRWTLPVDGGGSPLDHRYALDVVRLDGAAGDAEHIRRGVAAVRARDDAVLVLEPDGGVPLYLAPGHLCARCGRRATAVSSRFFSPNTPDGMCRDCEGLGTRIAVSAAKMVADPDLSIRAGALAFYGDRRRQPKKTYWPVRDLPELLTLFGATLDTPWCDLPAALRDIVIHGETARPVSAEVETFLPDRTDSGLLPQIDRLARSAAADGRRHNYDRFMTTEACAECGGSRLNADARAVRLDGLDITEVMARPIADLPHWLDQVSKLELSGVVAEAVEEIVQELRKRLSYICEVGLDYLSLDRQMPALSAGEGQRLRIARQLGCGLIGVVYVLDEPSVGLHPRDTGRLIESLRRLRDAGNTVIVVEHDADVMRCADHLIDIGPGAGNAGGRLVAAGSPEEVMAHPSSPTARYLRGAHVPGGGRAERRKPDPSADIVLTGARLHNLRGVDVSIPVDLLICVTGPSGSGKSSLVKGILEPEVAASINGEPGRRDVLDTLRGHHVFGRVIGAAQDPMGRSSRSIPATYIGIFDEIRQLFAQLPLSSERRWSTAHFSFNAEAGQCWTCRGSGEQAMPMHFMADVVVPCSVCGGRRYNADVLDARVDGLTIADVLDLEVSQAVGFFGERARIARALSMLDEVGLGGLRLGQNCATLSGGEAQRLKLSRELLRDLDSARTLYIVDEPTSGLHAADVTLLIGLLHRLVDRGDTVVVIEHNVDVIASADWVIDLGPGGGADGGLIVAQGTPEDIAADTRSALAPFLSEALAVTSRVRG</sequence>
<evidence type="ECO:0000256" key="4">
    <source>
        <dbReference type="ARBA" id="ARBA00022737"/>
    </source>
</evidence>
<evidence type="ECO:0000256" key="11">
    <source>
        <dbReference type="ARBA" id="ARBA00022881"/>
    </source>
</evidence>
<evidence type="ECO:0000256" key="6">
    <source>
        <dbReference type="ARBA" id="ARBA00022763"/>
    </source>
</evidence>
<dbReference type="InterPro" id="IPR013815">
    <property type="entry name" value="ATP_grasp_subdomain_1"/>
</dbReference>
<dbReference type="PROSITE" id="PS00211">
    <property type="entry name" value="ABC_TRANSPORTER_1"/>
    <property type="match status" value="1"/>
</dbReference>
<name>A0ABX1R705_9PSEU</name>
<keyword evidence="13" id="KW-0234">DNA repair</keyword>
<keyword evidence="4" id="KW-0677">Repeat</keyword>
<evidence type="ECO:0000256" key="2">
    <source>
        <dbReference type="ARBA" id="ARBA00022490"/>
    </source>
</evidence>
<keyword evidence="5" id="KW-0547">Nucleotide-binding</keyword>
<evidence type="ECO:0000256" key="8">
    <source>
        <dbReference type="ARBA" id="ARBA00022771"/>
    </source>
</evidence>
<evidence type="ECO:0000256" key="13">
    <source>
        <dbReference type="ARBA" id="ARBA00023204"/>
    </source>
</evidence>
<feature type="domain" description="ABC transporter" evidence="17">
    <location>
        <begin position="578"/>
        <end position="907"/>
    </location>
</feature>
<dbReference type="InterPro" id="IPR003439">
    <property type="entry name" value="ABC_transporter-like_ATP-bd"/>
</dbReference>
<dbReference type="PANTHER" id="PTHR43152:SF3">
    <property type="entry name" value="UVRABC SYSTEM PROTEIN A"/>
    <property type="match status" value="1"/>
</dbReference>
<dbReference type="InterPro" id="IPR017871">
    <property type="entry name" value="ABC_transporter-like_CS"/>
</dbReference>
<dbReference type="InterPro" id="IPR004602">
    <property type="entry name" value="UvrA"/>
</dbReference>
<evidence type="ECO:0000256" key="15">
    <source>
        <dbReference type="ARBA" id="ARBA00039316"/>
    </source>
</evidence>
<accession>A0ABX1R705</accession>
<dbReference type="Pfam" id="PF17755">
    <property type="entry name" value="UvrA_DNA-bind"/>
    <property type="match status" value="1"/>
</dbReference>
<dbReference type="Gene3D" id="1.20.1580.10">
    <property type="entry name" value="ABC transporter ATPase like domain"/>
    <property type="match status" value="2"/>
</dbReference>
<comment type="similarity">
    <text evidence="14">Belongs to the ABC transporter superfamily. UvrA family.</text>
</comment>
<gene>
    <name evidence="18" type="primary">uvrA</name>
    <name evidence="18" type="ORF">HF577_03530</name>
</gene>
<keyword evidence="6" id="KW-0227">DNA damage</keyword>
<keyword evidence="3" id="KW-0479">Metal-binding</keyword>
<dbReference type="SUPFAM" id="SSF52540">
    <property type="entry name" value="P-loop containing nucleoside triphosphate hydrolases"/>
    <property type="match status" value="3"/>
</dbReference>
<evidence type="ECO:0000313" key="19">
    <source>
        <dbReference type="Proteomes" id="UP001296706"/>
    </source>
</evidence>
<dbReference type="Gene3D" id="3.30.1490.20">
    <property type="entry name" value="ATP-grasp fold, A domain"/>
    <property type="match status" value="1"/>
</dbReference>
<keyword evidence="2" id="KW-0963">Cytoplasm</keyword>
<evidence type="ECO:0000256" key="5">
    <source>
        <dbReference type="ARBA" id="ARBA00022741"/>
    </source>
</evidence>
<evidence type="ECO:0000259" key="17">
    <source>
        <dbReference type="PROSITE" id="PS50893"/>
    </source>
</evidence>
<dbReference type="PROSITE" id="PS50893">
    <property type="entry name" value="ABC_TRANSPORTER_2"/>
    <property type="match status" value="1"/>
</dbReference>